<keyword evidence="6 16" id="KW-0813">Transport</keyword>
<organism evidence="20 21">
    <name type="scientific">Kribbella orskensis</name>
    <dbReference type="NCBI Taxonomy" id="2512216"/>
    <lineage>
        <taxon>Bacteria</taxon>
        <taxon>Bacillati</taxon>
        <taxon>Actinomycetota</taxon>
        <taxon>Actinomycetes</taxon>
        <taxon>Propionibacteriales</taxon>
        <taxon>Kribbellaceae</taxon>
        <taxon>Kribbella</taxon>
    </lineage>
</organism>
<dbReference type="SUPFAM" id="SSF51905">
    <property type="entry name" value="FAD/NAD(P)-binding domain"/>
    <property type="match status" value="1"/>
</dbReference>
<feature type="domain" description="FAD-dependent oxidoreductase 2 FAD-binding" evidence="18">
    <location>
        <begin position="6"/>
        <end position="394"/>
    </location>
</feature>
<evidence type="ECO:0000313" key="20">
    <source>
        <dbReference type="EMBL" id="TCO29985.1"/>
    </source>
</evidence>
<proteinExistence type="inferred from homology"/>
<dbReference type="Gene3D" id="1.20.58.100">
    <property type="entry name" value="Fumarate reductase/succinate dehydrogenase flavoprotein-like, C-terminal domain"/>
    <property type="match status" value="1"/>
</dbReference>
<dbReference type="Gene3D" id="3.90.700.10">
    <property type="entry name" value="Succinate dehydrogenase/fumarate reductase flavoprotein, catalytic domain"/>
    <property type="match status" value="1"/>
</dbReference>
<evidence type="ECO:0000259" key="18">
    <source>
        <dbReference type="Pfam" id="PF00890"/>
    </source>
</evidence>
<evidence type="ECO:0000256" key="6">
    <source>
        <dbReference type="ARBA" id="ARBA00022448"/>
    </source>
</evidence>
<dbReference type="Proteomes" id="UP000295818">
    <property type="component" value="Unassembled WGS sequence"/>
</dbReference>
<evidence type="ECO:0000313" key="21">
    <source>
        <dbReference type="Proteomes" id="UP000295818"/>
    </source>
</evidence>
<keyword evidence="17" id="KW-0175">Coiled coil</keyword>
<evidence type="ECO:0000256" key="17">
    <source>
        <dbReference type="SAM" id="Coils"/>
    </source>
</evidence>
<dbReference type="InterPro" id="IPR037099">
    <property type="entry name" value="Fum_R/Succ_DH_flav-like_C_sf"/>
</dbReference>
<comment type="subcellular location">
    <subcellularLocation>
        <location evidence="2">Cell membrane</location>
        <topology evidence="2">Peripheral membrane protein</topology>
        <orientation evidence="2">Cytoplasmic side</orientation>
    </subcellularLocation>
</comment>
<sequence length="582" mass="64081">MSAFHDVLVIGGGGAGLRAAIAVAETNPRLRVAIVSKVYPMRSHTVSAEGGAAGVAAADDSLDEHAYDTVSGSDWLCDQDAVEAFVAEAPRELLRLEHWGCPWSRQPDGHTAVRAFGGMKKKRTWFAADRTGFHMLHTLFQTVLSFPEVVRYDEWYVTKLLVDNGRTYGVVAIELATGRTETITASAVIVCTGGCGRVYPFTTNANIKTGDGMALAYRAGAPLKDMEFVQYHPTGLPFTGILITEAARAEGGWLLNKDGYRYLQDYDLGIPEPTPVMRSMELGPRDRLSQAFVHEFDKGRTIDTPYGPIVHLDLRHLGAELIDAKLPFVRELCSQYQNIDPVTELVPVRPVVHYMMGGIHTDIHGATPIQGLYAAGEVACVSINGANRLGSNSLPECLVFGTRAGRAAAVFAGQYGGAIPPAILAQGRDEEDRLERELTRHAEEGRERIADIRTEMQTAMENGAGIYRDGDSLAKAADELQELRLRFADAAIDDHSRTFNTELVALLELSFMLDVAESIITCALQREESRGAHQRTDFPARDDERYLAHSLVHREPDRHGRRVQYLPVTITRWPPGERVYGR</sequence>
<dbReference type="NCBIfam" id="NF006686">
    <property type="entry name" value="PRK09231.1"/>
    <property type="match status" value="1"/>
</dbReference>
<comment type="caution">
    <text evidence="20">The sequence shown here is derived from an EMBL/GenBank/DDBJ whole genome shotgun (WGS) entry which is preliminary data.</text>
</comment>
<keyword evidence="21" id="KW-1185">Reference proteome</keyword>
<comment type="catalytic activity">
    <reaction evidence="15 16">
        <text>a quinone + succinate = fumarate + a quinol</text>
        <dbReference type="Rhea" id="RHEA:40523"/>
        <dbReference type="ChEBI" id="CHEBI:24646"/>
        <dbReference type="ChEBI" id="CHEBI:29806"/>
        <dbReference type="ChEBI" id="CHEBI:30031"/>
        <dbReference type="ChEBI" id="CHEBI:132124"/>
        <dbReference type="EC" id="1.3.5.1"/>
    </reaction>
</comment>
<dbReference type="Pfam" id="PF02910">
    <property type="entry name" value="Succ_DH_flav_C"/>
    <property type="match status" value="1"/>
</dbReference>
<keyword evidence="11 16" id="KW-0249">Electron transport</keyword>
<evidence type="ECO:0000256" key="1">
    <source>
        <dbReference type="ARBA" id="ARBA00001974"/>
    </source>
</evidence>
<evidence type="ECO:0000256" key="4">
    <source>
        <dbReference type="ARBA" id="ARBA00012792"/>
    </source>
</evidence>
<evidence type="ECO:0000256" key="14">
    <source>
        <dbReference type="ARBA" id="ARBA00034412"/>
    </source>
</evidence>
<keyword evidence="9" id="KW-0547">Nucleotide-binding</keyword>
<dbReference type="PANTHER" id="PTHR11632:SF82">
    <property type="entry name" value="FUMARATE REDUCTASE FLAVOPROTEIN SUBUNIT"/>
    <property type="match status" value="1"/>
</dbReference>
<dbReference type="InterPro" id="IPR014006">
    <property type="entry name" value="Succ_Dhase_FrdA_Gneg"/>
</dbReference>
<accession>A0ABY2BSZ4</accession>
<dbReference type="SUPFAM" id="SSF46977">
    <property type="entry name" value="Succinate dehydrogenase/fumarate reductase flavoprotein C-terminal domain"/>
    <property type="match status" value="1"/>
</dbReference>
<dbReference type="EMBL" id="SLWM01000002">
    <property type="protein sequence ID" value="TCO29985.1"/>
    <property type="molecule type" value="Genomic_DNA"/>
</dbReference>
<evidence type="ECO:0000256" key="5">
    <source>
        <dbReference type="ARBA" id="ARBA00014044"/>
    </source>
</evidence>
<comment type="similarity">
    <text evidence="3 16">Belongs to the FAD-dependent oxidoreductase 2 family. FRD/SDH subfamily.</text>
</comment>
<evidence type="ECO:0000256" key="2">
    <source>
        <dbReference type="ARBA" id="ARBA00004413"/>
    </source>
</evidence>
<dbReference type="InterPro" id="IPR030664">
    <property type="entry name" value="SdhA/FrdA/AprA"/>
</dbReference>
<evidence type="ECO:0000256" key="13">
    <source>
        <dbReference type="ARBA" id="ARBA00023136"/>
    </source>
</evidence>
<evidence type="ECO:0000256" key="9">
    <source>
        <dbReference type="ARBA" id="ARBA00022741"/>
    </source>
</evidence>
<dbReference type="PROSITE" id="PS00504">
    <property type="entry name" value="FRD_SDH_FAD_BINDING"/>
    <property type="match status" value="1"/>
</dbReference>
<dbReference type="InterPro" id="IPR015939">
    <property type="entry name" value="Fum_Rdtase/Succ_DH_flav-like_C"/>
</dbReference>
<evidence type="ECO:0000256" key="8">
    <source>
        <dbReference type="ARBA" id="ARBA00022630"/>
    </source>
</evidence>
<evidence type="ECO:0000259" key="19">
    <source>
        <dbReference type="Pfam" id="PF02910"/>
    </source>
</evidence>
<comment type="catalytic activity">
    <reaction evidence="14">
        <text>a menaquinone + succinate = a menaquinol + fumarate</text>
        <dbReference type="Rhea" id="RHEA:27834"/>
        <dbReference type="Rhea" id="RHEA-COMP:9537"/>
        <dbReference type="Rhea" id="RHEA-COMP:9539"/>
        <dbReference type="ChEBI" id="CHEBI:16374"/>
        <dbReference type="ChEBI" id="CHEBI:18151"/>
        <dbReference type="ChEBI" id="CHEBI:29806"/>
        <dbReference type="ChEBI" id="CHEBI:30031"/>
        <dbReference type="EC" id="1.3.5.1"/>
    </reaction>
</comment>
<dbReference type="EC" id="1.3.5.1" evidence="4 16"/>
<keyword evidence="10 16" id="KW-0274">FAD</keyword>
<dbReference type="InterPro" id="IPR036188">
    <property type="entry name" value="FAD/NAD-bd_sf"/>
</dbReference>
<gene>
    <name evidence="20" type="ORF">EV644_102706</name>
</gene>
<dbReference type="InterPro" id="IPR003953">
    <property type="entry name" value="FAD-dep_OxRdtase_2_FAD-bd"/>
</dbReference>
<dbReference type="Gene3D" id="4.10.80.40">
    <property type="entry name" value="succinate dehydrogenase protein domain"/>
    <property type="match status" value="1"/>
</dbReference>
<feature type="coiled-coil region" evidence="17">
    <location>
        <begin position="424"/>
        <end position="493"/>
    </location>
</feature>
<protein>
    <recommendedName>
        <fullName evidence="5 16">Fumarate reductase flavoprotein subunit</fullName>
        <ecNumber evidence="4 16">1.3.5.1</ecNumber>
    </recommendedName>
</protein>
<keyword evidence="12 16" id="KW-0560">Oxidoreductase</keyword>
<dbReference type="PRINTS" id="PR00368">
    <property type="entry name" value="FADPNR"/>
</dbReference>
<evidence type="ECO:0000256" key="11">
    <source>
        <dbReference type="ARBA" id="ARBA00022982"/>
    </source>
</evidence>
<dbReference type="InterPro" id="IPR005884">
    <property type="entry name" value="Fum_red_fp"/>
</dbReference>
<keyword evidence="13" id="KW-0472">Membrane</keyword>
<dbReference type="PIRSF" id="PIRSF000171">
    <property type="entry name" value="SDHA_APRA_LASPO"/>
    <property type="match status" value="1"/>
</dbReference>
<dbReference type="Gene3D" id="3.50.50.60">
    <property type="entry name" value="FAD/NAD(P)-binding domain"/>
    <property type="match status" value="1"/>
</dbReference>
<dbReference type="NCBIfam" id="TIGR01812">
    <property type="entry name" value="sdhA_frdA_Gneg"/>
    <property type="match status" value="1"/>
</dbReference>
<evidence type="ECO:0000256" key="16">
    <source>
        <dbReference type="RuleBase" id="RU362050"/>
    </source>
</evidence>
<comment type="subunit">
    <text evidence="16">Part of an enzyme complex containing four subunits: a flavoprotein (FrdA), an iron-sulfur protein (FrdB), and two hydrophobic anchor proteins (FrdC and FrdD).</text>
</comment>
<evidence type="ECO:0000256" key="3">
    <source>
        <dbReference type="ARBA" id="ARBA00008040"/>
    </source>
</evidence>
<keyword evidence="7" id="KW-1003">Cell membrane</keyword>
<dbReference type="SUPFAM" id="SSF56425">
    <property type="entry name" value="Succinate dehydrogenase/fumarate reductase flavoprotein, catalytic domain"/>
    <property type="match status" value="1"/>
</dbReference>
<dbReference type="InterPro" id="IPR003952">
    <property type="entry name" value="FRD_SDH_FAD_BS"/>
</dbReference>
<dbReference type="PRINTS" id="PR00411">
    <property type="entry name" value="PNDRDTASEI"/>
</dbReference>
<evidence type="ECO:0000256" key="12">
    <source>
        <dbReference type="ARBA" id="ARBA00023002"/>
    </source>
</evidence>
<dbReference type="PANTHER" id="PTHR11632">
    <property type="entry name" value="SUCCINATE DEHYDROGENASE 2 FLAVOPROTEIN SUBUNIT"/>
    <property type="match status" value="1"/>
</dbReference>
<dbReference type="InterPro" id="IPR027477">
    <property type="entry name" value="Succ_DH/fumarate_Rdtase_cat_sf"/>
</dbReference>
<keyword evidence="8 16" id="KW-0285">Flavoprotein</keyword>
<dbReference type="NCBIfam" id="TIGR01176">
    <property type="entry name" value="fum_red_Fp"/>
    <property type="match status" value="1"/>
</dbReference>
<evidence type="ECO:0000256" key="10">
    <source>
        <dbReference type="ARBA" id="ARBA00022827"/>
    </source>
</evidence>
<evidence type="ECO:0000256" key="15">
    <source>
        <dbReference type="ARBA" id="ARBA00049220"/>
    </source>
</evidence>
<dbReference type="Pfam" id="PF00890">
    <property type="entry name" value="FAD_binding_2"/>
    <property type="match status" value="1"/>
</dbReference>
<feature type="domain" description="Fumarate reductase/succinate dehydrogenase flavoprotein-like C-terminal" evidence="19">
    <location>
        <begin position="453"/>
        <end position="580"/>
    </location>
</feature>
<dbReference type="RefSeq" id="WP_132187707.1">
    <property type="nucleotide sequence ID" value="NZ_SLWM01000002.1"/>
</dbReference>
<reference evidence="20 21" key="1">
    <citation type="journal article" date="2015" name="Stand. Genomic Sci.">
        <title>Genomic Encyclopedia of Bacterial and Archaeal Type Strains, Phase III: the genomes of soil and plant-associated and newly described type strains.</title>
        <authorList>
            <person name="Whitman W.B."/>
            <person name="Woyke T."/>
            <person name="Klenk H.P."/>
            <person name="Zhou Y."/>
            <person name="Lilburn T.G."/>
            <person name="Beck B.J."/>
            <person name="De Vos P."/>
            <person name="Vandamme P."/>
            <person name="Eisen J.A."/>
            <person name="Garrity G."/>
            <person name="Hugenholtz P."/>
            <person name="Kyrpides N.C."/>
        </authorList>
    </citation>
    <scope>NUCLEOTIDE SEQUENCE [LARGE SCALE GENOMIC DNA]</scope>
    <source>
        <strain evidence="20 21">VKM Ac-2538</strain>
    </source>
</reference>
<evidence type="ECO:0000256" key="7">
    <source>
        <dbReference type="ARBA" id="ARBA00022475"/>
    </source>
</evidence>
<comment type="cofactor">
    <cofactor evidence="1 16">
        <name>FAD</name>
        <dbReference type="ChEBI" id="CHEBI:57692"/>
    </cofactor>
</comment>
<name>A0ABY2BSZ4_9ACTN</name>